<feature type="domain" description="ChsH2 rubredoxin-like zinc ribbon" evidence="2">
    <location>
        <begin position="18"/>
        <end position="50"/>
    </location>
</feature>
<dbReference type="InterPro" id="IPR052513">
    <property type="entry name" value="Thioester_dehydratase-like"/>
</dbReference>
<proteinExistence type="predicted"/>
<evidence type="ECO:0000313" key="3">
    <source>
        <dbReference type="EMBL" id="MPV90474.1"/>
    </source>
</evidence>
<keyword evidence="4" id="KW-1185">Reference proteome</keyword>
<evidence type="ECO:0000259" key="2">
    <source>
        <dbReference type="Pfam" id="PF12172"/>
    </source>
</evidence>
<dbReference type="PANTHER" id="PTHR34075:SF5">
    <property type="entry name" value="BLR3430 PROTEIN"/>
    <property type="match status" value="1"/>
</dbReference>
<dbReference type="RefSeq" id="WP_152233279.1">
    <property type="nucleotide sequence ID" value="NZ_BAAAOT010000032.1"/>
</dbReference>
<dbReference type="AlphaFoldDB" id="A0A7J9V3E5"/>
<dbReference type="EMBL" id="WHPD01003763">
    <property type="protein sequence ID" value="MPV90474.1"/>
    <property type="molecule type" value="Genomic_DNA"/>
</dbReference>
<feature type="domain" description="ChsH2 C-terminal OB-fold" evidence="1">
    <location>
        <begin position="55"/>
        <end position="118"/>
    </location>
</feature>
<dbReference type="OrthoDB" id="7470921at2"/>
<evidence type="ECO:0008006" key="5">
    <source>
        <dbReference type="Google" id="ProtNLM"/>
    </source>
</evidence>
<dbReference type="PANTHER" id="PTHR34075">
    <property type="entry name" value="BLR3430 PROTEIN"/>
    <property type="match status" value="1"/>
</dbReference>
<gene>
    <name evidence="3" type="ORF">GB882_17510</name>
</gene>
<evidence type="ECO:0000259" key="1">
    <source>
        <dbReference type="Pfam" id="PF01796"/>
    </source>
</evidence>
<comment type="caution">
    <text evidence="3">The sequence shown here is derived from an EMBL/GenBank/DDBJ whole genome shotgun (WGS) entry which is preliminary data.</text>
</comment>
<dbReference type="Pfam" id="PF12172">
    <property type="entry name" value="zf-ChsH2"/>
    <property type="match status" value="1"/>
</dbReference>
<organism evidence="3 4">
    <name type="scientific">Georgenia ruanii</name>
    <dbReference type="NCBI Taxonomy" id="348442"/>
    <lineage>
        <taxon>Bacteria</taxon>
        <taxon>Bacillati</taxon>
        <taxon>Actinomycetota</taxon>
        <taxon>Actinomycetes</taxon>
        <taxon>Micrococcales</taxon>
        <taxon>Bogoriellaceae</taxon>
        <taxon>Georgenia</taxon>
    </lineage>
</organism>
<dbReference type="Gene3D" id="6.10.30.10">
    <property type="match status" value="1"/>
</dbReference>
<dbReference type="InterPro" id="IPR022002">
    <property type="entry name" value="ChsH2_Znr"/>
</dbReference>
<sequence>MTDPRPVPALDLETRGFFEAAAEGRLAVRACTECGFVLHMPRTYCHRCGSWESEWRTVAGVGILYSWCVVEHQVHPAFPAPYTLVMVDLSDAPGTRLVGYLPGRPALAAGQEMRARFEILDEKVGVPRWETISDDLTRQGWE</sequence>
<dbReference type="InterPro" id="IPR002878">
    <property type="entry name" value="ChsH2_C"/>
</dbReference>
<protein>
    <recommendedName>
        <fullName evidence="5">DNA-binding protein</fullName>
    </recommendedName>
</protein>
<dbReference type="InterPro" id="IPR012340">
    <property type="entry name" value="NA-bd_OB-fold"/>
</dbReference>
<name>A0A7J9V3E5_9MICO</name>
<reference evidence="3 4" key="1">
    <citation type="submission" date="2019-10" db="EMBL/GenBank/DDBJ databases">
        <title>Georgenia wutianyii sp. nov. and Georgenia yuyongxinii sp. nov. isolated from plateau pika (Ochotona curzoniae) in the Qinghai-Tibet plateau of China.</title>
        <authorList>
            <person name="Tian Z."/>
        </authorList>
    </citation>
    <scope>NUCLEOTIDE SEQUENCE [LARGE SCALE GENOMIC DNA]</scope>
    <source>
        <strain evidence="3 4">JCM 15130</strain>
    </source>
</reference>
<dbReference type="SUPFAM" id="SSF50249">
    <property type="entry name" value="Nucleic acid-binding proteins"/>
    <property type="match status" value="1"/>
</dbReference>
<dbReference type="Pfam" id="PF01796">
    <property type="entry name" value="OB_ChsH2_C"/>
    <property type="match status" value="1"/>
</dbReference>
<accession>A0A7J9V3E5</accession>
<evidence type="ECO:0000313" key="4">
    <source>
        <dbReference type="Proteomes" id="UP000429644"/>
    </source>
</evidence>
<dbReference type="Proteomes" id="UP000429644">
    <property type="component" value="Unassembled WGS sequence"/>
</dbReference>